<dbReference type="GO" id="GO:0022857">
    <property type="term" value="F:transmembrane transporter activity"/>
    <property type="evidence" value="ECO:0007669"/>
    <property type="project" value="InterPro"/>
</dbReference>
<sequence length="522" mass="58267">MSSGEKMPTVTDQDVMSAKRIEEDSSVVLEKDTVTKIDSDLDVGALYANQLNGDSYSRKEEVSLRWRLDRRIMPIVMLNVILASCDKTSSSTGALYGLKTDCDLTGNRYSWVGSAFYFGYLVASLPAAWLLQRLPIAKFTVGCQLVWGIILIATGFVSNFPGLLALRILLGIFEAPIIPGNLIMIGMWYPRKEQALRLGIFYTGFAQLITGPVGYGVGYVTGTWFKPWRLFFWIIGSITIIWAFFISLVLPDSPVSAKFLSEREKAIIVDRMRADQIGIENKTWKWAQFREALLDVKTWLLVLFNLWVSIPNGGLTSFTPLIVNGLGYSSQRAALLTMPSGILETVSSYLCNGCVFLLVTRLPKYHPRGVIIIIGLIVGMIAAIFLYTLPLTALHNRLAALYVSYFYLGPYIVSLGFITANTAGHTKKVTVNALVFISYCVSNIIGPQFFKSNQAPLYPLGTGAILGAYVLSIITMCTYMAFCWHENQRRDKLDTAGGELAHQETDFKDLTDKENIHFRYVW</sequence>
<dbReference type="Gene3D" id="1.20.1250.20">
    <property type="entry name" value="MFS general substrate transporter like domains"/>
    <property type="match status" value="1"/>
</dbReference>
<dbReference type="Pfam" id="PF07690">
    <property type="entry name" value="MFS_1"/>
    <property type="match status" value="1"/>
</dbReference>
<dbReference type="GeneID" id="28817256"/>
<organism evidence="8 9">
    <name type="scientific">Mollisia scopiformis</name>
    <name type="common">Conifer needle endophyte fungus</name>
    <name type="synonym">Phialocephala scopiformis</name>
    <dbReference type="NCBI Taxonomy" id="149040"/>
    <lineage>
        <taxon>Eukaryota</taxon>
        <taxon>Fungi</taxon>
        <taxon>Dikarya</taxon>
        <taxon>Ascomycota</taxon>
        <taxon>Pezizomycotina</taxon>
        <taxon>Leotiomycetes</taxon>
        <taxon>Helotiales</taxon>
        <taxon>Mollisiaceae</taxon>
        <taxon>Mollisia</taxon>
    </lineage>
</organism>
<evidence type="ECO:0000313" key="9">
    <source>
        <dbReference type="Proteomes" id="UP000070700"/>
    </source>
</evidence>
<keyword evidence="5 6" id="KW-0472">Membrane</keyword>
<feature type="transmembrane region" description="Helical" evidence="6">
    <location>
        <begin position="335"/>
        <end position="358"/>
    </location>
</feature>
<feature type="domain" description="Major facilitator superfamily (MFS) profile" evidence="7">
    <location>
        <begin position="72"/>
        <end position="522"/>
    </location>
</feature>
<feature type="transmembrane region" description="Helical" evidence="6">
    <location>
        <begin position="164"/>
        <end position="188"/>
    </location>
</feature>
<evidence type="ECO:0000256" key="1">
    <source>
        <dbReference type="ARBA" id="ARBA00004141"/>
    </source>
</evidence>
<dbReference type="AlphaFoldDB" id="A0A194XJJ7"/>
<dbReference type="Proteomes" id="UP000070700">
    <property type="component" value="Unassembled WGS sequence"/>
</dbReference>
<proteinExistence type="predicted"/>
<dbReference type="GO" id="GO:0016020">
    <property type="term" value="C:membrane"/>
    <property type="evidence" value="ECO:0007669"/>
    <property type="project" value="UniProtKB-SubCell"/>
</dbReference>
<feature type="transmembrane region" description="Helical" evidence="6">
    <location>
        <begin position="399"/>
        <end position="419"/>
    </location>
</feature>
<evidence type="ECO:0000259" key="7">
    <source>
        <dbReference type="PROSITE" id="PS50850"/>
    </source>
</evidence>
<evidence type="ECO:0000256" key="3">
    <source>
        <dbReference type="ARBA" id="ARBA00022692"/>
    </source>
</evidence>
<dbReference type="KEGG" id="psco:LY89DRAFT_439766"/>
<dbReference type="InParanoid" id="A0A194XJJ7"/>
<feature type="transmembrane region" description="Helical" evidence="6">
    <location>
        <begin position="139"/>
        <end position="158"/>
    </location>
</feature>
<dbReference type="InterPro" id="IPR036259">
    <property type="entry name" value="MFS_trans_sf"/>
</dbReference>
<dbReference type="PANTHER" id="PTHR43791">
    <property type="entry name" value="PERMEASE-RELATED"/>
    <property type="match status" value="1"/>
</dbReference>
<comment type="subcellular location">
    <subcellularLocation>
        <location evidence="1">Membrane</location>
        <topology evidence="1">Multi-pass membrane protein</topology>
    </subcellularLocation>
</comment>
<evidence type="ECO:0000313" key="8">
    <source>
        <dbReference type="EMBL" id="KUJ20301.1"/>
    </source>
</evidence>
<keyword evidence="9" id="KW-1185">Reference proteome</keyword>
<keyword evidence="4 6" id="KW-1133">Transmembrane helix</keyword>
<gene>
    <name evidence="8" type="ORF">LY89DRAFT_439766</name>
</gene>
<evidence type="ECO:0000256" key="4">
    <source>
        <dbReference type="ARBA" id="ARBA00022989"/>
    </source>
</evidence>
<reference evidence="8 9" key="1">
    <citation type="submission" date="2015-10" db="EMBL/GenBank/DDBJ databases">
        <title>Full genome of DAOMC 229536 Phialocephala scopiformis, a fungal endophyte of spruce producing the potent anti-insectan compound rugulosin.</title>
        <authorList>
            <consortium name="DOE Joint Genome Institute"/>
            <person name="Walker A.K."/>
            <person name="Frasz S.L."/>
            <person name="Seifert K.A."/>
            <person name="Miller J.D."/>
            <person name="Mondo S.J."/>
            <person name="Labutti K."/>
            <person name="Lipzen A."/>
            <person name="Dockter R."/>
            <person name="Kennedy M."/>
            <person name="Grigoriev I.V."/>
            <person name="Spatafora J.W."/>
        </authorList>
    </citation>
    <scope>NUCLEOTIDE SEQUENCE [LARGE SCALE GENOMIC DNA]</scope>
    <source>
        <strain evidence="8 9">CBS 120377</strain>
    </source>
</reference>
<keyword evidence="2" id="KW-0813">Transport</keyword>
<accession>A0A194XJJ7</accession>
<feature type="transmembrane region" description="Helical" evidence="6">
    <location>
        <begin position="462"/>
        <end position="482"/>
    </location>
</feature>
<evidence type="ECO:0000256" key="2">
    <source>
        <dbReference type="ARBA" id="ARBA00022448"/>
    </source>
</evidence>
<feature type="transmembrane region" description="Helical" evidence="6">
    <location>
        <begin position="230"/>
        <end position="250"/>
    </location>
</feature>
<dbReference type="InterPro" id="IPR020846">
    <property type="entry name" value="MFS_dom"/>
</dbReference>
<feature type="transmembrane region" description="Helical" evidence="6">
    <location>
        <begin position="109"/>
        <end position="132"/>
    </location>
</feature>
<dbReference type="RefSeq" id="XP_018074656.1">
    <property type="nucleotide sequence ID" value="XM_018207530.1"/>
</dbReference>
<keyword evidence="3 6" id="KW-0812">Transmembrane</keyword>
<dbReference type="EMBL" id="KQ947409">
    <property type="protein sequence ID" value="KUJ20301.1"/>
    <property type="molecule type" value="Genomic_DNA"/>
</dbReference>
<feature type="transmembrane region" description="Helical" evidence="6">
    <location>
        <begin position="370"/>
        <end position="387"/>
    </location>
</feature>
<evidence type="ECO:0000256" key="5">
    <source>
        <dbReference type="ARBA" id="ARBA00023136"/>
    </source>
</evidence>
<feature type="transmembrane region" description="Helical" evidence="6">
    <location>
        <begin position="431"/>
        <end position="450"/>
    </location>
</feature>
<dbReference type="InterPro" id="IPR011701">
    <property type="entry name" value="MFS"/>
</dbReference>
<name>A0A194XJJ7_MOLSC</name>
<protein>
    <submittedName>
        <fullName evidence="8">Putative allantoate permease</fullName>
    </submittedName>
</protein>
<dbReference type="SUPFAM" id="SSF103473">
    <property type="entry name" value="MFS general substrate transporter"/>
    <property type="match status" value="1"/>
</dbReference>
<feature type="transmembrane region" description="Helical" evidence="6">
    <location>
        <begin position="200"/>
        <end position="218"/>
    </location>
</feature>
<evidence type="ECO:0000256" key="6">
    <source>
        <dbReference type="SAM" id="Phobius"/>
    </source>
</evidence>
<feature type="transmembrane region" description="Helical" evidence="6">
    <location>
        <begin position="299"/>
        <end position="323"/>
    </location>
</feature>
<dbReference type="PANTHER" id="PTHR43791:SF97">
    <property type="entry name" value="ALLANTOATE TRANSPORTER, PUTATIVE (AFU_ORTHOLOGUE AFUA_1G14700)-RELATED"/>
    <property type="match status" value="1"/>
</dbReference>
<dbReference type="OrthoDB" id="6730379at2759"/>
<dbReference type="PROSITE" id="PS50850">
    <property type="entry name" value="MFS"/>
    <property type="match status" value="1"/>
</dbReference>